<proteinExistence type="predicted"/>
<accession>A0A6J7A0I8</accession>
<evidence type="ECO:0000313" key="4">
    <source>
        <dbReference type="EMBL" id="CAB5154335.1"/>
    </source>
</evidence>
<dbReference type="AlphaFoldDB" id="A0A6J7A0I8"/>
<evidence type="ECO:0000313" key="2">
    <source>
        <dbReference type="EMBL" id="CAB4732719.1"/>
    </source>
</evidence>
<dbReference type="EMBL" id="CAEZYO010000027">
    <property type="protein sequence ID" value="CAB4732719.1"/>
    <property type="molecule type" value="Genomic_DNA"/>
</dbReference>
<name>A0A6J7A0I8_9ZZZZ</name>
<dbReference type="EMBL" id="CAESAH010000028">
    <property type="protein sequence ID" value="CAB4340908.1"/>
    <property type="molecule type" value="Genomic_DNA"/>
</dbReference>
<sequence>MSLLEFNNLSPKRSGSRKPFKLVVGICALVGVIALGSTFAANIAINTGAPIEFGQGVAQTTACDSQVFVTPYSTFVNGDPGDFRFTSILVSGVDGTNQSNSSAGCAGKVFKFESYAEDGTLLGSSFSISLDSNGNFFSEDGDLTSGGVGTTESSATLTFQTAPISAIDIYQITIESAKSESSEIYALGDTGPGGGVIIFIAESPQPWGTYLESAPIDYPLGSYGTGRIGPSPFSSELDISSYNGGGLSDWRWPTSQELILMANLSVSNFSNSLSWTWSSPLDNTWYWSSNCDGSGCDYLNPPITDWNRVGISGHVDGGARVRPVRSF</sequence>
<reference evidence="3" key="1">
    <citation type="submission" date="2020-05" db="EMBL/GenBank/DDBJ databases">
        <authorList>
            <person name="Chiriac C."/>
            <person name="Salcher M."/>
            <person name="Ghai R."/>
            <person name="Kavagutti S V."/>
        </authorList>
    </citation>
    <scope>NUCLEOTIDE SEQUENCE</scope>
</reference>
<organism evidence="3">
    <name type="scientific">freshwater metagenome</name>
    <dbReference type="NCBI Taxonomy" id="449393"/>
    <lineage>
        <taxon>unclassified sequences</taxon>
        <taxon>metagenomes</taxon>
        <taxon>ecological metagenomes</taxon>
    </lineage>
</organism>
<dbReference type="EMBL" id="CAFABC010000024">
    <property type="protein sequence ID" value="CAB4826387.1"/>
    <property type="molecule type" value="Genomic_DNA"/>
</dbReference>
<evidence type="ECO:0000313" key="1">
    <source>
        <dbReference type="EMBL" id="CAB4340908.1"/>
    </source>
</evidence>
<evidence type="ECO:0000313" key="3">
    <source>
        <dbReference type="EMBL" id="CAB4826387.1"/>
    </source>
</evidence>
<gene>
    <name evidence="2" type="ORF">UFOPK2731_00947</name>
    <name evidence="3" type="ORF">UFOPK3161_00935</name>
    <name evidence="1" type="ORF">UFOPK3962_00975</name>
    <name evidence="4" type="ORF">UFOPK4427_01303</name>
</gene>
<protein>
    <submittedName>
        <fullName evidence="3">Unannotated protein</fullName>
    </submittedName>
</protein>
<dbReference type="EMBL" id="CAFBRY010000065">
    <property type="protein sequence ID" value="CAB5154335.1"/>
    <property type="molecule type" value="Genomic_DNA"/>
</dbReference>